<accession>A0A482WML2</accession>
<feature type="compositionally biased region" description="Polar residues" evidence="1">
    <location>
        <begin position="141"/>
        <end position="159"/>
    </location>
</feature>
<dbReference type="InParanoid" id="A0A482WML2"/>
<reference evidence="2 3" key="1">
    <citation type="journal article" date="2017" name="Gigascience">
        <title>Genome sequence of the small brown planthopper, Laodelphax striatellus.</title>
        <authorList>
            <person name="Zhu J."/>
            <person name="Jiang F."/>
            <person name="Wang X."/>
            <person name="Yang P."/>
            <person name="Bao Y."/>
            <person name="Zhao W."/>
            <person name="Wang W."/>
            <person name="Lu H."/>
            <person name="Wang Q."/>
            <person name="Cui N."/>
            <person name="Li J."/>
            <person name="Chen X."/>
            <person name="Luo L."/>
            <person name="Yu J."/>
            <person name="Kang L."/>
            <person name="Cui F."/>
        </authorList>
    </citation>
    <scope>NUCLEOTIDE SEQUENCE [LARGE SCALE GENOMIC DNA]</scope>
    <source>
        <strain evidence="2">Lst14</strain>
    </source>
</reference>
<proteinExistence type="predicted"/>
<dbReference type="Proteomes" id="UP000291343">
    <property type="component" value="Unassembled WGS sequence"/>
</dbReference>
<gene>
    <name evidence="2" type="ORF">LSTR_LSTR016529</name>
</gene>
<dbReference type="EMBL" id="QKKF02031434">
    <property type="protein sequence ID" value="RZF34462.1"/>
    <property type="molecule type" value="Genomic_DNA"/>
</dbReference>
<dbReference type="AlphaFoldDB" id="A0A482WML2"/>
<evidence type="ECO:0000313" key="3">
    <source>
        <dbReference type="Proteomes" id="UP000291343"/>
    </source>
</evidence>
<evidence type="ECO:0000313" key="2">
    <source>
        <dbReference type="EMBL" id="RZF34462.1"/>
    </source>
</evidence>
<name>A0A482WML2_LAOST</name>
<keyword evidence="3" id="KW-1185">Reference proteome</keyword>
<feature type="region of interest" description="Disordered" evidence="1">
    <location>
        <begin position="133"/>
        <end position="167"/>
    </location>
</feature>
<sequence>MRSRTICLDDSKVDSTSLSSPGYTIRCRITLPSNPVSVLIVYSMTSLAPLVQLKTENSSGLKVKQPTLSDIIFIIMDLSRTPATTTTTTSITSASTIAQSVREGHQREKRRLQLAAAALNRRVLPGAKRRLFEEEMAAASHPSTSRGAATSQPTTSQPTGEKKSVSS</sequence>
<organism evidence="2 3">
    <name type="scientific">Laodelphax striatellus</name>
    <name type="common">Small brown planthopper</name>
    <name type="synonym">Delphax striatella</name>
    <dbReference type="NCBI Taxonomy" id="195883"/>
    <lineage>
        <taxon>Eukaryota</taxon>
        <taxon>Metazoa</taxon>
        <taxon>Ecdysozoa</taxon>
        <taxon>Arthropoda</taxon>
        <taxon>Hexapoda</taxon>
        <taxon>Insecta</taxon>
        <taxon>Pterygota</taxon>
        <taxon>Neoptera</taxon>
        <taxon>Paraneoptera</taxon>
        <taxon>Hemiptera</taxon>
        <taxon>Auchenorrhyncha</taxon>
        <taxon>Fulgoroidea</taxon>
        <taxon>Delphacidae</taxon>
        <taxon>Criomorphinae</taxon>
        <taxon>Laodelphax</taxon>
    </lineage>
</organism>
<evidence type="ECO:0000256" key="1">
    <source>
        <dbReference type="SAM" id="MobiDB-lite"/>
    </source>
</evidence>
<protein>
    <submittedName>
        <fullName evidence="2">Uncharacterized protein</fullName>
    </submittedName>
</protein>
<comment type="caution">
    <text evidence="2">The sequence shown here is derived from an EMBL/GenBank/DDBJ whole genome shotgun (WGS) entry which is preliminary data.</text>
</comment>